<reference evidence="1 2" key="3">
    <citation type="journal article" date="2012" name="J. Bacteriol.">
        <title>Genome Sequence of Paenibacillus terrae HPL-003, a Xylanase-Producing Bacterium Isolated from Soil Found in Forest Residue.</title>
        <authorList>
            <person name="Shin S.H."/>
            <person name="Kim S."/>
            <person name="Kim J.Y."/>
            <person name="Song H.Y."/>
            <person name="Cho S.J."/>
            <person name="Kim D.R."/>
            <person name="Lee K.I."/>
            <person name="Lim H.K."/>
            <person name="Park N.J."/>
            <person name="Hwang I.T."/>
            <person name="Yang K.S."/>
        </authorList>
    </citation>
    <scope>NUCLEOTIDE SEQUENCE [LARGE SCALE GENOMIC DNA]</scope>
    <source>
        <strain evidence="1 2">HPL-003</strain>
    </source>
</reference>
<reference key="2">
    <citation type="submission" date="2011-11" db="EMBL/GenBank/DDBJ databases">
        <authorList>
            <person name="Shin S.H."/>
            <person name="Kim S."/>
            <person name="Kim J.Y."/>
        </authorList>
    </citation>
    <scope>NUCLEOTIDE SEQUENCE</scope>
    <source>
        <strain>HPL-003</strain>
    </source>
</reference>
<evidence type="ECO:0000313" key="1">
    <source>
        <dbReference type="EMBL" id="AET60133.1"/>
    </source>
</evidence>
<dbReference type="HOGENOM" id="CLU_3404648_0_0_9"/>
<reference evidence="2" key="1">
    <citation type="submission" date="2011-11" db="EMBL/GenBank/DDBJ databases">
        <title>Complete sequence of Paenibacillus terrae HPL-003.</title>
        <authorList>
            <person name="Shin S.H."/>
            <person name="Kim S."/>
            <person name="Kim J.Y."/>
        </authorList>
    </citation>
    <scope>NUCLEOTIDE SEQUENCE [LARGE SCALE GENOMIC DNA]</scope>
    <source>
        <strain evidence="2">HPL-003</strain>
    </source>
</reference>
<proteinExistence type="predicted"/>
<gene>
    <name evidence="1" type="ordered locus">HPL003_16945</name>
</gene>
<organism evidence="1 2">
    <name type="scientific">Paenibacillus terrae (strain HPL-003)</name>
    <dbReference type="NCBI Taxonomy" id="985665"/>
    <lineage>
        <taxon>Bacteria</taxon>
        <taxon>Bacillati</taxon>
        <taxon>Bacillota</taxon>
        <taxon>Bacilli</taxon>
        <taxon>Bacillales</taxon>
        <taxon>Paenibacillaceae</taxon>
        <taxon>Paenibacillus</taxon>
    </lineage>
</organism>
<dbReference type="Proteomes" id="UP000005876">
    <property type="component" value="Chromosome"/>
</dbReference>
<sequence length="30" mass="3362">MIPQFPPQKQIIPACKSSQNINCIVKKHAV</sequence>
<protein>
    <submittedName>
        <fullName evidence="1">Uncharacterized protein</fullName>
    </submittedName>
</protein>
<dbReference type="EMBL" id="CP003107">
    <property type="protein sequence ID" value="AET60133.1"/>
    <property type="molecule type" value="Genomic_DNA"/>
</dbReference>
<accession>G7W4H6</accession>
<name>G7W4H6_PAETH</name>
<dbReference type="AlphaFoldDB" id="G7W4H6"/>
<dbReference type="KEGG" id="pta:HPL003_16945"/>
<evidence type="ECO:0000313" key="2">
    <source>
        <dbReference type="Proteomes" id="UP000005876"/>
    </source>
</evidence>